<dbReference type="InterPro" id="IPR031107">
    <property type="entry name" value="Small_HSP"/>
</dbReference>
<proteinExistence type="inferred from homology"/>
<evidence type="ECO:0000313" key="4">
    <source>
        <dbReference type="EMBL" id="RID98584.1"/>
    </source>
</evidence>
<keyword evidence="5" id="KW-1185">Reference proteome</keyword>
<dbReference type="SUPFAM" id="SSF49764">
    <property type="entry name" value="HSP20-like chaperones"/>
    <property type="match status" value="1"/>
</dbReference>
<protein>
    <submittedName>
        <fullName evidence="4">Hsp20/alpha crystallin family protein</fullName>
    </submittedName>
</protein>
<dbReference type="Pfam" id="PF00011">
    <property type="entry name" value="HSP20"/>
    <property type="match status" value="1"/>
</dbReference>
<dbReference type="Gene3D" id="2.60.40.790">
    <property type="match status" value="1"/>
</dbReference>
<evidence type="ECO:0000313" key="5">
    <source>
        <dbReference type="Proteomes" id="UP000266302"/>
    </source>
</evidence>
<evidence type="ECO:0000256" key="2">
    <source>
        <dbReference type="RuleBase" id="RU003616"/>
    </source>
</evidence>
<comment type="similarity">
    <text evidence="1 2">Belongs to the small heat shock protein (HSP20) family.</text>
</comment>
<sequence length="159" mass="18042">MSTLTKPWQQGAQQAWASLAHGWRDLRRRAGGALTRFRRSDLSGRDARASWGLVAADLRVEDDRIIVRMELPGMNREDLQIDIDGDRLSVSGEKHLEQESGDGSYRLVQCAYGSFRRNLVLPHAVDAERTQAHYRSGVLRIDMPRADRERGRRIPVHAA</sequence>
<comment type="caution">
    <text evidence="4">The sequence shown here is derived from an EMBL/GenBank/DDBJ whole genome shotgun (WGS) entry which is preliminary data.</text>
</comment>
<evidence type="ECO:0000256" key="1">
    <source>
        <dbReference type="PROSITE-ProRule" id="PRU00285"/>
    </source>
</evidence>
<reference evidence="4 5" key="1">
    <citation type="submission" date="2018-09" db="EMBL/GenBank/DDBJ databases">
        <title>Draft genome of Simplicispira sp. NY-02.</title>
        <authorList>
            <person name="Im W.T."/>
        </authorList>
    </citation>
    <scope>NUCLEOTIDE SEQUENCE [LARGE SCALE GENOMIC DNA]</scope>
    <source>
        <strain evidence="4 5">NY-02</strain>
    </source>
</reference>
<dbReference type="InterPro" id="IPR002068">
    <property type="entry name" value="A-crystallin/Hsp20_dom"/>
</dbReference>
<organism evidence="4 5">
    <name type="scientific">Simplicispira hankyongi</name>
    <dbReference type="NCBI Taxonomy" id="2315688"/>
    <lineage>
        <taxon>Bacteria</taxon>
        <taxon>Pseudomonadati</taxon>
        <taxon>Pseudomonadota</taxon>
        <taxon>Betaproteobacteria</taxon>
        <taxon>Burkholderiales</taxon>
        <taxon>Comamonadaceae</taxon>
        <taxon>Simplicispira</taxon>
    </lineage>
</organism>
<dbReference type="Proteomes" id="UP000266302">
    <property type="component" value="Unassembled WGS sequence"/>
</dbReference>
<dbReference type="PANTHER" id="PTHR11527">
    <property type="entry name" value="HEAT-SHOCK PROTEIN 20 FAMILY MEMBER"/>
    <property type="match status" value="1"/>
</dbReference>
<name>A0A398C8E2_9BURK</name>
<feature type="domain" description="SHSP" evidence="3">
    <location>
        <begin position="47"/>
        <end position="159"/>
    </location>
</feature>
<dbReference type="AlphaFoldDB" id="A0A398C8E2"/>
<dbReference type="PROSITE" id="PS01031">
    <property type="entry name" value="SHSP"/>
    <property type="match status" value="1"/>
</dbReference>
<dbReference type="OrthoDB" id="9808910at2"/>
<dbReference type="RefSeq" id="WP_119109249.1">
    <property type="nucleotide sequence ID" value="NZ_QXJC01000003.1"/>
</dbReference>
<dbReference type="EMBL" id="QXJC01000003">
    <property type="protein sequence ID" value="RID98584.1"/>
    <property type="molecule type" value="Genomic_DNA"/>
</dbReference>
<accession>A0A398C8E2</accession>
<evidence type="ECO:0000259" key="3">
    <source>
        <dbReference type="PROSITE" id="PS01031"/>
    </source>
</evidence>
<dbReference type="CDD" id="cd06464">
    <property type="entry name" value="ACD_sHsps-like"/>
    <property type="match status" value="1"/>
</dbReference>
<dbReference type="InterPro" id="IPR008978">
    <property type="entry name" value="HSP20-like_chaperone"/>
</dbReference>
<gene>
    <name evidence="4" type="ORF">D3F03_10240</name>
</gene>